<dbReference type="RefSeq" id="WP_125556854.1">
    <property type="nucleotide sequence ID" value="NZ_RBVX01000015.1"/>
</dbReference>
<protein>
    <submittedName>
        <fullName evidence="9">Glycosyltransferase</fullName>
    </submittedName>
</protein>
<dbReference type="SUPFAM" id="SSF53448">
    <property type="entry name" value="Nucleotide-diphospho-sugar transferases"/>
    <property type="match status" value="1"/>
</dbReference>
<keyword evidence="5 7" id="KW-1133">Transmembrane helix</keyword>
<evidence type="ECO:0000256" key="2">
    <source>
        <dbReference type="ARBA" id="ARBA00022676"/>
    </source>
</evidence>
<evidence type="ECO:0000259" key="8">
    <source>
        <dbReference type="Pfam" id="PF00535"/>
    </source>
</evidence>
<comment type="caution">
    <text evidence="9">The sequence shown here is derived from an EMBL/GenBank/DDBJ whole genome shotgun (WGS) entry which is preliminary data.</text>
</comment>
<evidence type="ECO:0000313" key="10">
    <source>
        <dbReference type="Proteomes" id="UP000275076"/>
    </source>
</evidence>
<evidence type="ECO:0000256" key="4">
    <source>
        <dbReference type="ARBA" id="ARBA00022692"/>
    </source>
</evidence>
<dbReference type="InterPro" id="IPR029044">
    <property type="entry name" value="Nucleotide-diphossugar_trans"/>
</dbReference>
<organism evidence="9 10">
    <name type="scientific">Salibacterium salarium</name>
    <dbReference type="NCBI Taxonomy" id="284579"/>
    <lineage>
        <taxon>Bacteria</taxon>
        <taxon>Bacillati</taxon>
        <taxon>Bacillota</taxon>
        <taxon>Bacilli</taxon>
        <taxon>Bacillales</taxon>
        <taxon>Bacillaceae</taxon>
    </lineage>
</organism>
<name>A0A3R9P6N2_9BACI</name>
<evidence type="ECO:0000256" key="3">
    <source>
        <dbReference type="ARBA" id="ARBA00022679"/>
    </source>
</evidence>
<reference evidence="9 10" key="1">
    <citation type="submission" date="2018-10" db="EMBL/GenBank/DDBJ databases">
        <title>Draft genome sequence of Bacillus salarius IM0101, isolated from a hypersaline soil in Inner Mongolia, China.</title>
        <authorList>
            <person name="Yamprayoonswat W."/>
            <person name="Boonvisut S."/>
            <person name="Jumpathong W."/>
            <person name="Sittihan S."/>
            <person name="Ruangsuj P."/>
            <person name="Wanthongcharoen S."/>
            <person name="Thongpramul N."/>
            <person name="Pimmason S."/>
            <person name="Yu B."/>
            <person name="Yasawong M."/>
        </authorList>
    </citation>
    <scope>NUCLEOTIDE SEQUENCE [LARGE SCALE GENOMIC DNA]</scope>
    <source>
        <strain evidence="9 10">IM0101</strain>
    </source>
</reference>
<feature type="transmembrane region" description="Helical" evidence="7">
    <location>
        <begin position="236"/>
        <end position="256"/>
    </location>
</feature>
<feature type="domain" description="Glycosyltransferase 2-like" evidence="8">
    <location>
        <begin position="9"/>
        <end position="158"/>
    </location>
</feature>
<dbReference type="GO" id="GO:0005886">
    <property type="term" value="C:plasma membrane"/>
    <property type="evidence" value="ECO:0007669"/>
    <property type="project" value="TreeGrafter"/>
</dbReference>
<keyword evidence="6 7" id="KW-0472">Membrane</keyword>
<dbReference type="CDD" id="cd04187">
    <property type="entry name" value="DPM1_like_bac"/>
    <property type="match status" value="1"/>
</dbReference>
<keyword evidence="10" id="KW-1185">Reference proteome</keyword>
<dbReference type="Proteomes" id="UP000275076">
    <property type="component" value="Unassembled WGS sequence"/>
</dbReference>
<dbReference type="OrthoDB" id="9807778at2"/>
<evidence type="ECO:0000256" key="7">
    <source>
        <dbReference type="SAM" id="Phobius"/>
    </source>
</evidence>
<evidence type="ECO:0000256" key="6">
    <source>
        <dbReference type="ARBA" id="ARBA00023136"/>
    </source>
</evidence>
<dbReference type="PANTHER" id="PTHR48090:SF1">
    <property type="entry name" value="PROPHAGE BACTOPRENOL GLUCOSYL TRANSFERASE HOMOLOG"/>
    <property type="match status" value="1"/>
</dbReference>
<keyword evidence="4 7" id="KW-0812">Transmembrane</keyword>
<evidence type="ECO:0000313" key="9">
    <source>
        <dbReference type="EMBL" id="RSL32385.1"/>
    </source>
</evidence>
<dbReference type="EMBL" id="RBVX01000015">
    <property type="protein sequence ID" value="RSL32385.1"/>
    <property type="molecule type" value="Genomic_DNA"/>
</dbReference>
<dbReference type="Pfam" id="PF00535">
    <property type="entry name" value="Glycos_transf_2"/>
    <property type="match status" value="1"/>
</dbReference>
<dbReference type="GO" id="GO:0016757">
    <property type="term" value="F:glycosyltransferase activity"/>
    <property type="evidence" value="ECO:0007669"/>
    <property type="project" value="UniProtKB-KW"/>
</dbReference>
<keyword evidence="3 9" id="KW-0808">Transferase</keyword>
<keyword evidence="2" id="KW-0328">Glycosyltransferase</keyword>
<accession>A0A3R9P6N2</accession>
<dbReference type="AlphaFoldDB" id="A0A3R9P6N2"/>
<dbReference type="Gene3D" id="3.90.550.10">
    <property type="entry name" value="Spore Coat Polysaccharide Biosynthesis Protein SpsA, Chain A"/>
    <property type="match status" value="1"/>
</dbReference>
<evidence type="ECO:0000256" key="1">
    <source>
        <dbReference type="ARBA" id="ARBA00004141"/>
    </source>
</evidence>
<dbReference type="PANTHER" id="PTHR48090">
    <property type="entry name" value="UNDECAPRENYL-PHOSPHATE 4-DEOXY-4-FORMAMIDO-L-ARABINOSE TRANSFERASE-RELATED"/>
    <property type="match status" value="1"/>
</dbReference>
<evidence type="ECO:0000256" key="5">
    <source>
        <dbReference type="ARBA" id="ARBA00022989"/>
    </source>
</evidence>
<feature type="transmembrane region" description="Helical" evidence="7">
    <location>
        <begin position="268"/>
        <end position="290"/>
    </location>
</feature>
<dbReference type="InterPro" id="IPR050256">
    <property type="entry name" value="Glycosyltransferase_2"/>
</dbReference>
<sequence>MKNNNPHLSVVTPVYGCGECLIQLYNRLKETLERITRNFEIIMVEDCSPDQSWSVIQQLTNRDNRVKGMKLAKNFGQHVAITAGLDEAKGDWVVVMDCDLQDQPEEITKLYAKTADGFDVVFARRQERHDTFIKRWESKLYYKVFDYFTENKSDPTIANFSISSRKVIQNFQQLREQNRNFPLFIKWMGFDTAAVNVEHQARVSGTSSYNLSKLMNLAIDGIVAQSNKPLRLSIKFGFLLSFGALLYGFYLMYQYFFMFEPLPGWTSLMVSIYFVGGLIFANLGVLGLYLGKVFNEVKDRPLYIVQESVGFQENNVKKTAPTVHSRNEQGGL</sequence>
<proteinExistence type="predicted"/>
<dbReference type="InterPro" id="IPR001173">
    <property type="entry name" value="Glyco_trans_2-like"/>
</dbReference>
<comment type="subcellular location">
    <subcellularLocation>
        <location evidence="1">Membrane</location>
        <topology evidence="1">Multi-pass membrane protein</topology>
    </subcellularLocation>
</comment>
<gene>
    <name evidence="9" type="ORF">D7Z54_15935</name>
</gene>